<name>A0ABV0HDZ5_9NEIS</name>
<comment type="caution">
    <text evidence="1">The sequence shown here is derived from an EMBL/GenBank/DDBJ whole genome shotgun (WGS) entry which is preliminary data.</text>
</comment>
<evidence type="ECO:0000313" key="1">
    <source>
        <dbReference type="EMBL" id="MEO3957730.1"/>
    </source>
</evidence>
<keyword evidence="2" id="KW-1185">Reference proteome</keyword>
<accession>A0ABV0HDZ5</accession>
<reference evidence="1 2" key="1">
    <citation type="submission" date="2024-05" db="EMBL/GenBank/DDBJ databases">
        <authorList>
            <person name="De Oliveira J.P."/>
            <person name="Noriler S.A."/>
            <person name="De Oliveira A.G."/>
            <person name="Sipoli D.S."/>
        </authorList>
    </citation>
    <scope>NUCLEOTIDE SEQUENCE [LARGE SCALE GENOMIC DNA]</scope>
    <source>
        <strain evidence="1 2">LABIM186</strain>
    </source>
</reference>
<protein>
    <recommendedName>
        <fullName evidence="3">Oxygen-regulated invasion protein OrgB</fullName>
    </recommendedName>
</protein>
<evidence type="ECO:0008006" key="3">
    <source>
        <dbReference type="Google" id="ProtNLM"/>
    </source>
</evidence>
<dbReference type="Proteomes" id="UP001438292">
    <property type="component" value="Unassembled WGS sequence"/>
</dbReference>
<sequence>MPRHIPLYRFPPAREGVLVTRAQLTQQRSAANVQHAAKARARALVREAQQQATGIQLQAYADGYQEGVMAASETIAGFLADSHELYQRLRAELDAHMRALMHGALDHADLLLALLDEWLIRLDKSAQEEELHLTLPRRAHPHHVQLLAALEASWHGRSTIAYHDAPAFIMRCGDQVAEFVPEQFIARAEQRLRTLVSDFSPHCQQLSHAALQRCVAAFTQHFVPSLEERETLA</sequence>
<proteinExistence type="predicted"/>
<dbReference type="EMBL" id="JBDQQU010000410">
    <property type="protein sequence ID" value="MEO3957730.1"/>
    <property type="molecule type" value="Genomic_DNA"/>
</dbReference>
<gene>
    <name evidence="1" type="ORF">ABH309_25130</name>
</gene>
<organism evidence="1 2">
    <name type="scientific">Chromobacterium piscinae</name>
    <dbReference type="NCBI Taxonomy" id="686831"/>
    <lineage>
        <taxon>Bacteria</taxon>
        <taxon>Pseudomonadati</taxon>
        <taxon>Pseudomonadota</taxon>
        <taxon>Betaproteobacteria</taxon>
        <taxon>Neisseriales</taxon>
        <taxon>Chromobacteriaceae</taxon>
        <taxon>Chromobacterium</taxon>
    </lineage>
</organism>
<evidence type="ECO:0000313" key="2">
    <source>
        <dbReference type="Proteomes" id="UP001438292"/>
    </source>
</evidence>
<dbReference type="RefSeq" id="WP_346196377.1">
    <property type="nucleotide sequence ID" value="NZ_JBDJHV010000080.1"/>
</dbReference>